<sequence>MRVATSTLYHQGLSSMNSQQSSLLHVQQQLATGRRVLTPSDDPVAATRALGVSQSMAVNGQYTASRKQANMSLGLEENTLQSVTTTLQNIKTLLVNAGNGTLSDNDRASLATALQGQYDQLVGLANADDGNGNFLFGGLKSGSAPFVADAAGNLTYQGDTGHQLLQVDVARQMEAGNHGAEIFQSVTANAGYVIKGTGTNAGTGVFSAISVTNPTDPAYGHSFSVAFQTDAGTGKKQYVVTDTTTGTTAAPVDYVENGSISVGGVSFSVKGMPADTDKFTVQPAQQAGADMFANLKNVISALHQPISSGTSPDVAAANLQNAIATGLRQNDNSLDNVLTVRSSVGSRMNEVDALDTIGENRDLSSAQTLSNLTELDYAAAITEYYQRQTALQGAQQSFMQIQQMNLFRFL</sequence>
<dbReference type="Pfam" id="PF00669">
    <property type="entry name" value="Flagellin_N"/>
    <property type="match status" value="1"/>
</dbReference>
<comment type="subcellular location">
    <subcellularLocation>
        <location evidence="1">Bacterial flagellum</location>
    </subcellularLocation>
    <subcellularLocation>
        <location evidence="2">Secreted</location>
    </subcellularLocation>
</comment>
<name>A0A3G8H7W9_9BURK</name>
<feature type="domain" description="Flagellin N-terminal" evidence="5">
    <location>
        <begin position="5"/>
        <end position="139"/>
    </location>
</feature>
<keyword evidence="6" id="KW-0966">Cell projection</keyword>
<dbReference type="AlphaFoldDB" id="A0A3G8H7W9"/>
<dbReference type="NCBIfam" id="TIGR02550">
    <property type="entry name" value="flagell_flgL"/>
    <property type="match status" value="1"/>
</dbReference>
<evidence type="ECO:0000256" key="2">
    <source>
        <dbReference type="ARBA" id="ARBA00004613"/>
    </source>
</evidence>
<evidence type="ECO:0000313" key="7">
    <source>
        <dbReference type="Proteomes" id="UP000270411"/>
    </source>
</evidence>
<protein>
    <submittedName>
        <fullName evidence="6">Flagellar hook-associated protein 3</fullName>
    </submittedName>
</protein>
<comment type="similarity">
    <text evidence="3">Belongs to the bacterial flagellin family.</text>
</comment>
<dbReference type="InterPro" id="IPR013384">
    <property type="entry name" value="Flagell_FlgL"/>
</dbReference>
<dbReference type="GO" id="GO:0005198">
    <property type="term" value="F:structural molecule activity"/>
    <property type="evidence" value="ECO:0007669"/>
    <property type="project" value="InterPro"/>
</dbReference>
<evidence type="ECO:0000256" key="1">
    <source>
        <dbReference type="ARBA" id="ARBA00004365"/>
    </source>
</evidence>
<evidence type="ECO:0000256" key="4">
    <source>
        <dbReference type="ARBA" id="ARBA00023143"/>
    </source>
</evidence>
<keyword evidence="4" id="KW-0975">Bacterial flagellum</keyword>
<gene>
    <name evidence="6" type="primary">flgL</name>
    <name evidence="6" type="ORF">EHF44_22995</name>
</gene>
<evidence type="ECO:0000256" key="3">
    <source>
        <dbReference type="ARBA" id="ARBA00005709"/>
    </source>
</evidence>
<organism evidence="6 7">
    <name type="scientific">Cupriavidus pauculus</name>
    <dbReference type="NCBI Taxonomy" id="82633"/>
    <lineage>
        <taxon>Bacteria</taxon>
        <taxon>Pseudomonadati</taxon>
        <taxon>Pseudomonadota</taxon>
        <taxon>Betaproteobacteria</taxon>
        <taxon>Burkholderiales</taxon>
        <taxon>Burkholderiaceae</taxon>
        <taxon>Cupriavidus</taxon>
    </lineage>
</organism>
<dbReference type="Proteomes" id="UP000270411">
    <property type="component" value="Chromosome 2"/>
</dbReference>
<proteinExistence type="inferred from homology"/>
<keyword evidence="6" id="KW-0969">Cilium</keyword>
<dbReference type="KEGG" id="cpau:EHF44_22995"/>
<accession>A0A3G8H7W9</accession>
<dbReference type="PANTHER" id="PTHR42792:SF1">
    <property type="entry name" value="FLAGELLAR HOOK-ASSOCIATED PROTEIN 3"/>
    <property type="match status" value="1"/>
</dbReference>
<dbReference type="EMBL" id="CP033970">
    <property type="protein sequence ID" value="AZG16265.1"/>
    <property type="molecule type" value="Genomic_DNA"/>
</dbReference>
<dbReference type="GO" id="GO:0009424">
    <property type="term" value="C:bacterial-type flagellum hook"/>
    <property type="evidence" value="ECO:0007669"/>
    <property type="project" value="InterPro"/>
</dbReference>
<dbReference type="SUPFAM" id="SSF64518">
    <property type="entry name" value="Phase 1 flagellin"/>
    <property type="match status" value="1"/>
</dbReference>
<dbReference type="GO" id="GO:0071973">
    <property type="term" value="P:bacterial-type flagellum-dependent cell motility"/>
    <property type="evidence" value="ECO:0007669"/>
    <property type="project" value="InterPro"/>
</dbReference>
<dbReference type="OrthoDB" id="9768249at2"/>
<dbReference type="Gene3D" id="1.20.1330.10">
    <property type="entry name" value="f41 fragment of flagellin, N-terminal domain"/>
    <property type="match status" value="2"/>
</dbReference>
<dbReference type="InterPro" id="IPR001029">
    <property type="entry name" value="Flagellin_N"/>
</dbReference>
<evidence type="ECO:0000313" key="6">
    <source>
        <dbReference type="EMBL" id="AZG16265.1"/>
    </source>
</evidence>
<dbReference type="GO" id="GO:0005576">
    <property type="term" value="C:extracellular region"/>
    <property type="evidence" value="ECO:0007669"/>
    <property type="project" value="UniProtKB-SubCell"/>
</dbReference>
<dbReference type="PANTHER" id="PTHR42792">
    <property type="entry name" value="FLAGELLIN"/>
    <property type="match status" value="1"/>
</dbReference>
<dbReference type="InterPro" id="IPR001492">
    <property type="entry name" value="Flagellin"/>
</dbReference>
<dbReference type="RefSeq" id="WP_124685995.1">
    <property type="nucleotide sequence ID" value="NZ_CP033970.1"/>
</dbReference>
<evidence type="ECO:0000259" key="5">
    <source>
        <dbReference type="Pfam" id="PF00669"/>
    </source>
</evidence>
<keyword evidence="6" id="KW-0282">Flagellum</keyword>
<reference evidence="7" key="1">
    <citation type="submission" date="2018-11" db="EMBL/GenBank/DDBJ databases">
        <title>FDA dAtabase for Regulatory Grade micrObial Sequences (FDA-ARGOS): Supporting development and validation of Infectious Disease Dx tests.</title>
        <authorList>
            <person name="Goldberg B."/>
            <person name="Campos J."/>
            <person name="Tallon L."/>
            <person name="Sadzewicz L."/>
            <person name="Zhao X."/>
            <person name="Vavikolanu K."/>
            <person name="Mehta A."/>
            <person name="Aluvathingal J."/>
            <person name="Nadendla S."/>
            <person name="Geyer C."/>
            <person name="Nandy P."/>
            <person name="Yan Y."/>
            <person name="Sichtig H."/>
        </authorList>
    </citation>
    <scope>NUCLEOTIDE SEQUENCE [LARGE SCALE GENOMIC DNA]</scope>
    <source>
        <strain evidence="7">FDAARGOS_614</strain>
    </source>
</reference>